<organism evidence="2">
    <name type="scientific">Pandoravirus macleodensis</name>
    <dbReference type="NCBI Taxonomy" id="2107707"/>
    <lineage>
        <taxon>Viruses</taxon>
        <taxon>Pandoravirus</taxon>
    </lineage>
</organism>
<dbReference type="EMBL" id="MG011691">
    <property type="protein sequence ID" value="AVK76760.1"/>
    <property type="molecule type" value="Genomic_DNA"/>
</dbReference>
<dbReference type="Proteomes" id="UP000249758">
    <property type="component" value="Segment"/>
</dbReference>
<proteinExistence type="predicted"/>
<reference evidence="2" key="1">
    <citation type="journal article" date="2018" name="Nat. Commun.">
        <title>Diversity and evolution of the emerging Pandoraviridae family.</title>
        <authorList>
            <person name="Legendre M."/>
            <person name="Fabre E."/>
            <person name="Poirot O."/>
            <person name="Jeudy S."/>
            <person name="Lartigue A."/>
            <person name="Alempic J.M."/>
            <person name="Beucher L."/>
            <person name="Philippe N."/>
            <person name="Bertaux L."/>
            <person name="Christo-Foroux E."/>
            <person name="Labadie K."/>
            <person name="Coute Y."/>
            <person name="Abergel C."/>
            <person name="Claverie J.M."/>
        </authorList>
    </citation>
    <scope>NUCLEOTIDE SEQUENCE [LARGE SCALE GENOMIC DNA]</scope>
    <source>
        <strain evidence="2">Macleodensis</strain>
    </source>
</reference>
<evidence type="ECO:0000256" key="1">
    <source>
        <dbReference type="SAM" id="MobiDB-lite"/>
    </source>
</evidence>
<evidence type="ECO:0000313" key="2">
    <source>
        <dbReference type="EMBL" id="AVK76760.1"/>
    </source>
</evidence>
<name>A0A2U7UEL7_9VIRU</name>
<sequence>MHRGRRFGSAEAADATRDLEIAWATLRHDGALYQTGGVTDRVHLCQATCGHLGCAMPQCTVLSTEEQVANAIAHIDALADGVWLVYDLARARTNAIVAVAQSVAATMATQPVVDGVRDDRSDAVRSAAYRAWRPYVDMIHQLHGRLWGVYAPFWGLVSRTGTEPLLGDPFLGLATPTPSFPHGPPTPRDLEASFLTRDMDDPSATTPTTMSQTNMHRPDNAAVCEIPWMEVDQGACMATVARLRAVALARRIARDATYPLPEDTAWATGRRALAAALGASPDTRMVLAIKDRRHVLADGSHVTSRKVSLRADLAVCPFTILEEEEEEQVQTAEHARSRRQGDFGHYSIVACAHNHTAATGVTHDRIETLTNTDAERYDQDDASRSHAQGRHSRINPTIACMQRLCVGKYMLDGWLARIARGSRHALHTITLLNTRASPTTYSRPARRGDFGFCATSPHAIGRVTVVRRQIALDGCLVAILVRDAYIVQPAVRAAEARLFVATDRPSAMPPTPDRALNRRAASDAIRLLNGHPRTNMSARRALAALRYATWYACGAGQPDGYDAGLVTSLLDRAGFHPTRGLVARLVLLWSP</sequence>
<accession>A0A2U7UEL7</accession>
<protein>
    <submittedName>
        <fullName evidence="2">Uncharacterized protein</fullName>
    </submittedName>
</protein>
<gene>
    <name evidence="2" type="ORF">pmac_cds_72</name>
</gene>
<dbReference type="GeneID" id="36841215"/>
<feature type="region of interest" description="Disordered" evidence="1">
    <location>
        <begin position="371"/>
        <end position="390"/>
    </location>
</feature>
<dbReference type="KEGG" id="vg:36841215"/>
<dbReference type="RefSeq" id="YP_009480756.1">
    <property type="nucleotide sequence ID" value="NC_037665.1"/>
</dbReference>
<feature type="compositionally biased region" description="Basic and acidic residues" evidence="1">
    <location>
        <begin position="371"/>
        <end position="384"/>
    </location>
</feature>